<protein>
    <submittedName>
        <fullName evidence="2">Uncharacterized protein</fullName>
    </submittedName>
</protein>
<evidence type="ECO:0000256" key="1">
    <source>
        <dbReference type="SAM" id="MobiDB-lite"/>
    </source>
</evidence>
<proteinExistence type="predicted"/>
<name>A0ABQ5TYU1_9PROT</name>
<evidence type="ECO:0000313" key="3">
    <source>
        <dbReference type="Proteomes" id="UP001161409"/>
    </source>
</evidence>
<comment type="caution">
    <text evidence="2">The sequence shown here is derived from an EMBL/GenBank/DDBJ whole genome shotgun (WGS) entry which is preliminary data.</text>
</comment>
<dbReference type="RefSeq" id="WP_169559060.1">
    <property type="nucleotide sequence ID" value="NZ_BSNF01000001.1"/>
</dbReference>
<feature type="region of interest" description="Disordered" evidence="1">
    <location>
        <begin position="81"/>
        <end position="101"/>
    </location>
</feature>
<organism evidence="2 3">
    <name type="scientific">Sneathiella chinensis</name>
    <dbReference type="NCBI Taxonomy" id="349750"/>
    <lineage>
        <taxon>Bacteria</taxon>
        <taxon>Pseudomonadati</taxon>
        <taxon>Pseudomonadota</taxon>
        <taxon>Alphaproteobacteria</taxon>
        <taxon>Sneathiellales</taxon>
        <taxon>Sneathiellaceae</taxon>
        <taxon>Sneathiella</taxon>
    </lineage>
</organism>
<evidence type="ECO:0000313" key="2">
    <source>
        <dbReference type="EMBL" id="GLQ05025.1"/>
    </source>
</evidence>
<reference evidence="2" key="2">
    <citation type="submission" date="2023-01" db="EMBL/GenBank/DDBJ databases">
        <title>Draft genome sequence of Sneathiella chinensis strain NBRC 103408.</title>
        <authorList>
            <person name="Sun Q."/>
            <person name="Mori K."/>
        </authorList>
    </citation>
    <scope>NUCLEOTIDE SEQUENCE</scope>
    <source>
        <strain evidence="2">NBRC 103408</strain>
    </source>
</reference>
<gene>
    <name evidence="2" type="ORF">GCM10007924_02460</name>
</gene>
<sequence length="101" mass="10949">MPETRVIVATDHVLQKVGLALQDTADPNRMLSILLPPEETLRLMGTLLNAMENLELGPDDASVKAFLLKLVAAMDKRNRIGDGIDPFPADDPGQVPPPLQP</sequence>
<accession>A0ABQ5TYU1</accession>
<dbReference type="Proteomes" id="UP001161409">
    <property type="component" value="Unassembled WGS sequence"/>
</dbReference>
<keyword evidence="3" id="KW-1185">Reference proteome</keyword>
<dbReference type="EMBL" id="BSNF01000001">
    <property type="protein sequence ID" value="GLQ05025.1"/>
    <property type="molecule type" value="Genomic_DNA"/>
</dbReference>
<reference evidence="2" key="1">
    <citation type="journal article" date="2014" name="Int. J. Syst. Evol. Microbiol.">
        <title>Complete genome of a new Firmicutes species belonging to the dominant human colonic microbiota ('Ruminococcus bicirculans') reveals two chromosomes and a selective capacity to utilize plant glucans.</title>
        <authorList>
            <consortium name="NISC Comparative Sequencing Program"/>
            <person name="Wegmann U."/>
            <person name="Louis P."/>
            <person name="Goesmann A."/>
            <person name="Henrissat B."/>
            <person name="Duncan S.H."/>
            <person name="Flint H.J."/>
        </authorList>
    </citation>
    <scope>NUCLEOTIDE SEQUENCE</scope>
    <source>
        <strain evidence="2">NBRC 103408</strain>
    </source>
</reference>